<reference evidence="2 3" key="1">
    <citation type="submission" date="2012-09" db="EMBL/GenBank/DDBJ databases">
        <title>Genome Sequence of alkane-degrading Bacterium Alcanivorax jadensis T9.</title>
        <authorList>
            <person name="Lai Q."/>
            <person name="Shao Z."/>
        </authorList>
    </citation>
    <scope>NUCLEOTIDE SEQUENCE [LARGE SCALE GENOMIC DNA]</scope>
    <source>
        <strain evidence="2 3">T9</strain>
    </source>
</reference>
<feature type="signal peptide" evidence="1">
    <location>
        <begin position="1"/>
        <end position="22"/>
    </location>
</feature>
<gene>
    <name evidence="2" type="ORF">T9A_00837</name>
</gene>
<dbReference type="RefSeq" id="WP_035245338.1">
    <property type="nucleotide sequence ID" value="NZ_ARXU01000002.1"/>
</dbReference>
<dbReference type="Proteomes" id="UP000029443">
    <property type="component" value="Unassembled WGS sequence"/>
</dbReference>
<organism evidence="2 3">
    <name type="scientific">Alcanivorax jadensis T9</name>
    <dbReference type="NCBI Taxonomy" id="1177181"/>
    <lineage>
        <taxon>Bacteria</taxon>
        <taxon>Pseudomonadati</taxon>
        <taxon>Pseudomonadota</taxon>
        <taxon>Gammaproteobacteria</taxon>
        <taxon>Oceanospirillales</taxon>
        <taxon>Alcanivoracaceae</taxon>
        <taxon>Alcanivorax</taxon>
    </lineage>
</organism>
<feature type="chain" id="PRO_5046579572" evidence="1">
    <location>
        <begin position="23"/>
        <end position="265"/>
    </location>
</feature>
<protein>
    <submittedName>
        <fullName evidence="2">Uncharacterized protein</fullName>
    </submittedName>
</protein>
<sequence length="265" mass="28830">MKKFWTAPIAILAISISSPVTADLNTLNVTFSPDSETFYTGETIAFSVGSDGSEAQYRYVLERLSENDIIRIENSRWSFDTSYQLDTSALNLEEGNYRLRVISREKANKDEVLVKFNTFTLNGYQPTPCEAFEEGTYTNINASPLNQSYSLNAAMNIIFSGLLLTTDENANNINQITFSEGQVHVFPAEPMTADVNFYGTHQINFPQPLSGSYTCQGGTISINASGQASSAGGAIDFGGLITTIEGNLSIDGATGSLYNGTVFFD</sequence>
<accession>A0ABR4WG57</accession>
<comment type="caution">
    <text evidence="2">The sequence shown here is derived from an EMBL/GenBank/DDBJ whole genome shotgun (WGS) entry which is preliminary data.</text>
</comment>
<proteinExistence type="predicted"/>
<evidence type="ECO:0000313" key="2">
    <source>
        <dbReference type="EMBL" id="KGD62546.1"/>
    </source>
</evidence>
<name>A0ABR4WG57_9GAMM</name>
<keyword evidence="3" id="KW-1185">Reference proteome</keyword>
<keyword evidence="1" id="KW-0732">Signal</keyword>
<dbReference type="EMBL" id="ARXU01000002">
    <property type="protein sequence ID" value="KGD62546.1"/>
    <property type="molecule type" value="Genomic_DNA"/>
</dbReference>
<evidence type="ECO:0000256" key="1">
    <source>
        <dbReference type="SAM" id="SignalP"/>
    </source>
</evidence>
<evidence type="ECO:0000313" key="3">
    <source>
        <dbReference type="Proteomes" id="UP000029443"/>
    </source>
</evidence>